<dbReference type="Pfam" id="PF00067">
    <property type="entry name" value="p450"/>
    <property type="match status" value="1"/>
</dbReference>
<dbReference type="GO" id="GO:0016705">
    <property type="term" value="F:oxidoreductase activity, acting on paired donors, with incorporation or reduction of molecular oxygen"/>
    <property type="evidence" value="ECO:0007669"/>
    <property type="project" value="InterPro"/>
</dbReference>
<evidence type="ECO:0000313" key="12">
    <source>
        <dbReference type="Proteomes" id="UP000283269"/>
    </source>
</evidence>
<dbReference type="PANTHER" id="PTHR46300">
    <property type="entry name" value="P450, PUTATIVE (EUROFUNG)-RELATED-RELATED"/>
    <property type="match status" value="1"/>
</dbReference>
<keyword evidence="12" id="KW-1185">Reference proteome</keyword>
<evidence type="ECO:0000256" key="5">
    <source>
        <dbReference type="ARBA" id="ARBA00022723"/>
    </source>
</evidence>
<feature type="binding site" description="axial binding residue" evidence="9">
    <location>
        <position position="440"/>
    </location>
    <ligand>
        <name>heme</name>
        <dbReference type="ChEBI" id="CHEBI:30413"/>
    </ligand>
    <ligandPart>
        <name>Fe</name>
        <dbReference type="ChEBI" id="CHEBI:18248"/>
    </ligandPart>
</feature>
<evidence type="ECO:0000256" key="7">
    <source>
        <dbReference type="ARBA" id="ARBA00023004"/>
    </source>
</evidence>
<dbReference type="SUPFAM" id="SSF48264">
    <property type="entry name" value="Cytochrome P450"/>
    <property type="match status" value="1"/>
</dbReference>
<evidence type="ECO:0000256" key="6">
    <source>
        <dbReference type="ARBA" id="ARBA00023002"/>
    </source>
</evidence>
<keyword evidence="5 9" id="KW-0479">Metal-binding</keyword>
<dbReference type="GO" id="GO:0005506">
    <property type="term" value="F:iron ion binding"/>
    <property type="evidence" value="ECO:0007669"/>
    <property type="project" value="InterPro"/>
</dbReference>
<evidence type="ECO:0000256" key="9">
    <source>
        <dbReference type="PIRSR" id="PIRSR602401-1"/>
    </source>
</evidence>
<dbReference type="EMBL" id="NHYD01003349">
    <property type="protein sequence ID" value="PPQ80062.1"/>
    <property type="molecule type" value="Genomic_DNA"/>
</dbReference>
<evidence type="ECO:0000256" key="10">
    <source>
        <dbReference type="RuleBase" id="RU000461"/>
    </source>
</evidence>
<keyword evidence="8 10" id="KW-0503">Monooxygenase</keyword>
<keyword evidence="6 10" id="KW-0560">Oxidoreductase</keyword>
<dbReference type="PROSITE" id="PS00086">
    <property type="entry name" value="CYTOCHROME_P450"/>
    <property type="match status" value="1"/>
</dbReference>
<sequence length="511" mass="58693">MSAIALTLVFFIFYLLNWQFHRRRLLPLPPGPNPYPIIGNLFHIPRKTNPGERFLAWSKSYGEIIYMHVFGREFVVLNSSKAALELFDHRGAFYSDRPHLVMAGDLVGRGDSVLFHQYGDQLRKHRKLLRNALNSHKSTEYWSMQELESWKLMSALIKNPNDFIDLLRRNAGAVTLRMTYGYEIESYTEEDRFITLAEELAGITTKASEPGYWLVDSFQWLQYIPTWFPGAGFRRWALWARQKSEEFTNAPYDFAKAHAANGSGLHSFTTETYESLQEERGLGSMPIGEEDEKLLKWTAASIYAGGTDTTVALITAFYLYMVLYPDVQRKAQAEIDEVVGRDRLPTMEDEKRLPYIGALIKELHRFNPIVPLIPHSTSCQDEYRGYRIPKGAWIMANSWAIMRDPNEFPDPNKFWPERYLEGHTTVDPRDYSFGYGRRRCPGMHFANSSIFITVAHTLAVLSISPPSDPTDRPLLDFSYGHVSHPKPFQCNIQPRSAAVADLVYQVLADHS</sequence>
<dbReference type="Proteomes" id="UP000283269">
    <property type="component" value="Unassembled WGS sequence"/>
</dbReference>
<evidence type="ECO:0008006" key="13">
    <source>
        <dbReference type="Google" id="ProtNLM"/>
    </source>
</evidence>
<evidence type="ECO:0000256" key="3">
    <source>
        <dbReference type="ARBA" id="ARBA00010617"/>
    </source>
</evidence>
<keyword evidence="4 9" id="KW-0349">Heme</keyword>
<comment type="cofactor">
    <cofactor evidence="1 9">
        <name>heme</name>
        <dbReference type="ChEBI" id="CHEBI:30413"/>
    </cofactor>
</comment>
<keyword evidence="7 9" id="KW-0408">Iron</keyword>
<accession>A0A409WNJ2</accession>
<dbReference type="GO" id="GO:0020037">
    <property type="term" value="F:heme binding"/>
    <property type="evidence" value="ECO:0007669"/>
    <property type="project" value="InterPro"/>
</dbReference>
<dbReference type="STRING" id="93625.A0A409WNJ2"/>
<evidence type="ECO:0000313" key="11">
    <source>
        <dbReference type="EMBL" id="PPQ80062.1"/>
    </source>
</evidence>
<comment type="similarity">
    <text evidence="3 10">Belongs to the cytochrome P450 family.</text>
</comment>
<name>A0A409WNJ2_PSICY</name>
<dbReference type="CDD" id="cd11065">
    <property type="entry name" value="CYP64-like"/>
    <property type="match status" value="1"/>
</dbReference>
<dbReference type="PANTHER" id="PTHR46300:SF7">
    <property type="entry name" value="P450, PUTATIVE (EUROFUNG)-RELATED"/>
    <property type="match status" value="1"/>
</dbReference>
<dbReference type="InParanoid" id="A0A409WNJ2"/>
<comment type="pathway">
    <text evidence="2">Secondary metabolite biosynthesis.</text>
</comment>
<protein>
    <recommendedName>
        <fullName evidence="13">Cytochrome P450</fullName>
    </recommendedName>
</protein>
<gene>
    <name evidence="11" type="ORF">CVT25_001491</name>
</gene>
<evidence type="ECO:0000256" key="1">
    <source>
        <dbReference type="ARBA" id="ARBA00001971"/>
    </source>
</evidence>
<dbReference type="Gene3D" id="1.10.630.10">
    <property type="entry name" value="Cytochrome P450"/>
    <property type="match status" value="1"/>
</dbReference>
<dbReference type="GO" id="GO:0004497">
    <property type="term" value="F:monooxygenase activity"/>
    <property type="evidence" value="ECO:0007669"/>
    <property type="project" value="UniProtKB-KW"/>
</dbReference>
<dbReference type="InterPro" id="IPR001128">
    <property type="entry name" value="Cyt_P450"/>
</dbReference>
<dbReference type="AlphaFoldDB" id="A0A409WNJ2"/>
<evidence type="ECO:0000256" key="2">
    <source>
        <dbReference type="ARBA" id="ARBA00005179"/>
    </source>
</evidence>
<dbReference type="OrthoDB" id="2789670at2759"/>
<dbReference type="InterPro" id="IPR036396">
    <property type="entry name" value="Cyt_P450_sf"/>
</dbReference>
<dbReference type="InterPro" id="IPR017972">
    <property type="entry name" value="Cyt_P450_CS"/>
</dbReference>
<comment type="caution">
    <text evidence="11">The sequence shown here is derived from an EMBL/GenBank/DDBJ whole genome shotgun (WGS) entry which is preliminary data.</text>
</comment>
<dbReference type="InterPro" id="IPR002401">
    <property type="entry name" value="Cyt_P450_E_grp-I"/>
</dbReference>
<dbReference type="InterPro" id="IPR050364">
    <property type="entry name" value="Cytochrome_P450_fung"/>
</dbReference>
<dbReference type="PRINTS" id="PR00385">
    <property type="entry name" value="P450"/>
</dbReference>
<reference evidence="11 12" key="1">
    <citation type="journal article" date="2018" name="Evol. Lett.">
        <title>Horizontal gene cluster transfer increased hallucinogenic mushroom diversity.</title>
        <authorList>
            <person name="Reynolds H.T."/>
            <person name="Vijayakumar V."/>
            <person name="Gluck-Thaler E."/>
            <person name="Korotkin H.B."/>
            <person name="Matheny P.B."/>
            <person name="Slot J.C."/>
        </authorList>
    </citation>
    <scope>NUCLEOTIDE SEQUENCE [LARGE SCALE GENOMIC DNA]</scope>
    <source>
        <strain evidence="11 12">2631</strain>
    </source>
</reference>
<evidence type="ECO:0000256" key="4">
    <source>
        <dbReference type="ARBA" id="ARBA00022617"/>
    </source>
</evidence>
<organism evidence="11 12">
    <name type="scientific">Psilocybe cyanescens</name>
    <dbReference type="NCBI Taxonomy" id="93625"/>
    <lineage>
        <taxon>Eukaryota</taxon>
        <taxon>Fungi</taxon>
        <taxon>Dikarya</taxon>
        <taxon>Basidiomycota</taxon>
        <taxon>Agaricomycotina</taxon>
        <taxon>Agaricomycetes</taxon>
        <taxon>Agaricomycetidae</taxon>
        <taxon>Agaricales</taxon>
        <taxon>Agaricineae</taxon>
        <taxon>Strophariaceae</taxon>
        <taxon>Psilocybe</taxon>
    </lineage>
</organism>
<evidence type="ECO:0000256" key="8">
    <source>
        <dbReference type="ARBA" id="ARBA00023033"/>
    </source>
</evidence>
<proteinExistence type="inferred from homology"/>
<dbReference type="PRINTS" id="PR00463">
    <property type="entry name" value="EP450I"/>
</dbReference>